<dbReference type="AlphaFoldDB" id="A0AAQ6IA72"/>
<reference evidence="6 7" key="1">
    <citation type="submission" date="2021-04" db="EMBL/GenBank/DDBJ databases">
        <authorList>
            <consortium name="Wellcome Sanger Institute Data Sharing"/>
        </authorList>
    </citation>
    <scope>NUCLEOTIDE SEQUENCE [LARGE SCALE GENOMIC DNA]</scope>
</reference>
<dbReference type="InterPro" id="IPR031671">
    <property type="entry name" value="SMIM5/18/22"/>
</dbReference>
<reference evidence="6" key="2">
    <citation type="submission" date="2025-08" db="UniProtKB">
        <authorList>
            <consortium name="Ensembl"/>
        </authorList>
    </citation>
    <scope>IDENTIFICATION</scope>
</reference>
<dbReference type="GeneTree" id="ENSGT00940000176223"/>
<name>A0AAQ6IA72_ANATE</name>
<dbReference type="CDD" id="cd20254">
    <property type="entry name" value="CASIMO1_SMIM5"/>
    <property type="match status" value="1"/>
</dbReference>
<protein>
    <recommendedName>
        <fullName evidence="8">Small integral membrane protein 5</fullName>
    </recommendedName>
</protein>
<proteinExistence type="predicted"/>
<dbReference type="Pfam" id="PF15831">
    <property type="entry name" value="SMIM5_18_22"/>
    <property type="match status" value="1"/>
</dbReference>
<dbReference type="InterPro" id="IPR047133">
    <property type="entry name" value="SMIM5"/>
</dbReference>
<evidence type="ECO:0000256" key="2">
    <source>
        <dbReference type="ARBA" id="ARBA00022692"/>
    </source>
</evidence>
<comment type="subcellular location">
    <subcellularLocation>
        <location evidence="1">Membrane</location>
        <topology evidence="1">Single-pass membrane protein</topology>
    </subcellularLocation>
</comment>
<dbReference type="Ensembl" id="ENSATET00000081406.1">
    <property type="protein sequence ID" value="ENSATEP00000073425.1"/>
    <property type="gene ID" value="ENSATEG00000033048.1"/>
</dbReference>
<evidence type="ECO:0000256" key="3">
    <source>
        <dbReference type="ARBA" id="ARBA00022989"/>
    </source>
</evidence>
<evidence type="ECO:0008006" key="8">
    <source>
        <dbReference type="Google" id="ProtNLM"/>
    </source>
</evidence>
<sequence length="83" mass="9152">MKTGQIKGKAARTQFVDELMGILQRVWTKLQDLPQASSLEVGAFSVLILFAATVLFMFVLSCVHCCCCGNSKYQASRVQPLQP</sequence>
<dbReference type="PANTHER" id="PTHR37344:SF1">
    <property type="entry name" value="SMALL INTEGRAL MEMBRANE PROTEIN 5"/>
    <property type="match status" value="1"/>
</dbReference>
<dbReference type="Proteomes" id="UP000265040">
    <property type="component" value="Chromosome 19"/>
</dbReference>
<evidence type="ECO:0000313" key="7">
    <source>
        <dbReference type="Proteomes" id="UP000265040"/>
    </source>
</evidence>
<accession>A0AAQ6IA72</accession>
<evidence type="ECO:0000313" key="6">
    <source>
        <dbReference type="Ensembl" id="ENSATEP00000073425.1"/>
    </source>
</evidence>
<reference evidence="6" key="3">
    <citation type="submission" date="2025-09" db="UniProtKB">
        <authorList>
            <consortium name="Ensembl"/>
        </authorList>
    </citation>
    <scope>IDENTIFICATION</scope>
</reference>
<gene>
    <name evidence="6" type="primary">SMIM22</name>
</gene>
<evidence type="ECO:0000256" key="5">
    <source>
        <dbReference type="SAM" id="Phobius"/>
    </source>
</evidence>
<keyword evidence="2 5" id="KW-0812">Transmembrane</keyword>
<feature type="transmembrane region" description="Helical" evidence="5">
    <location>
        <begin position="39"/>
        <end position="60"/>
    </location>
</feature>
<keyword evidence="4 5" id="KW-0472">Membrane</keyword>
<keyword evidence="7" id="KW-1185">Reference proteome</keyword>
<dbReference type="PANTHER" id="PTHR37344">
    <property type="entry name" value="SMALL INTEGRAL MEMBRANE PROTEIN 5"/>
    <property type="match status" value="1"/>
</dbReference>
<organism evidence="6 7">
    <name type="scientific">Anabas testudineus</name>
    <name type="common">Climbing perch</name>
    <name type="synonym">Anthias testudineus</name>
    <dbReference type="NCBI Taxonomy" id="64144"/>
    <lineage>
        <taxon>Eukaryota</taxon>
        <taxon>Metazoa</taxon>
        <taxon>Chordata</taxon>
        <taxon>Craniata</taxon>
        <taxon>Vertebrata</taxon>
        <taxon>Euteleostomi</taxon>
        <taxon>Actinopterygii</taxon>
        <taxon>Neopterygii</taxon>
        <taxon>Teleostei</taxon>
        <taxon>Neoteleostei</taxon>
        <taxon>Acanthomorphata</taxon>
        <taxon>Anabantaria</taxon>
        <taxon>Anabantiformes</taxon>
        <taxon>Anabantoidei</taxon>
        <taxon>Anabantidae</taxon>
        <taxon>Anabas</taxon>
    </lineage>
</organism>
<evidence type="ECO:0000256" key="1">
    <source>
        <dbReference type="ARBA" id="ARBA00004167"/>
    </source>
</evidence>
<evidence type="ECO:0000256" key="4">
    <source>
        <dbReference type="ARBA" id="ARBA00023136"/>
    </source>
</evidence>
<dbReference type="GO" id="GO:0016020">
    <property type="term" value="C:membrane"/>
    <property type="evidence" value="ECO:0007669"/>
    <property type="project" value="UniProtKB-SubCell"/>
</dbReference>
<keyword evidence="3 5" id="KW-1133">Transmembrane helix</keyword>